<comment type="caution">
    <text evidence="2">The sequence shown here is derived from an EMBL/GenBank/DDBJ whole genome shotgun (WGS) entry which is preliminary data.</text>
</comment>
<name>A0ABU0ELH2_9PSEU</name>
<protein>
    <submittedName>
        <fullName evidence="2">Uncharacterized protein</fullName>
    </submittedName>
</protein>
<reference evidence="2 3" key="1">
    <citation type="submission" date="2023-07" db="EMBL/GenBank/DDBJ databases">
        <title>Sequencing the genomes of 1000 actinobacteria strains.</title>
        <authorList>
            <person name="Klenk H.-P."/>
        </authorList>
    </citation>
    <scope>NUCLEOTIDE SEQUENCE [LARGE SCALE GENOMIC DNA]</scope>
    <source>
        <strain evidence="2 3">DSM 45805</strain>
    </source>
</reference>
<evidence type="ECO:0000256" key="1">
    <source>
        <dbReference type="SAM" id="MobiDB-lite"/>
    </source>
</evidence>
<keyword evidence="3" id="KW-1185">Reference proteome</keyword>
<evidence type="ECO:0000313" key="2">
    <source>
        <dbReference type="EMBL" id="MDQ0376130.1"/>
    </source>
</evidence>
<proteinExistence type="predicted"/>
<accession>A0ABU0ELH2</accession>
<feature type="compositionally biased region" description="Low complexity" evidence="1">
    <location>
        <begin position="143"/>
        <end position="152"/>
    </location>
</feature>
<sequence>MQNWAARSHRELADAVRCAEGPIAAAARAAMPEPVDFDLDATLTRLFGKGGTGGPAEAAADLRAGCERARAAHERAVRVVAAMTAAFGDHDVRRSDPPVPSAPVITGAADSATHRPGAANSPRLPGTWTTGPAIPGSGGPPCGAGCAASGRG</sequence>
<dbReference type="Proteomes" id="UP001229651">
    <property type="component" value="Unassembled WGS sequence"/>
</dbReference>
<gene>
    <name evidence="2" type="ORF">FB470_000124</name>
</gene>
<dbReference type="RefSeq" id="WP_306987829.1">
    <property type="nucleotide sequence ID" value="NZ_JAUSUT010000001.1"/>
</dbReference>
<organism evidence="2 3">
    <name type="scientific">Amycolatopsis thermophila</name>
    <dbReference type="NCBI Taxonomy" id="206084"/>
    <lineage>
        <taxon>Bacteria</taxon>
        <taxon>Bacillati</taxon>
        <taxon>Actinomycetota</taxon>
        <taxon>Actinomycetes</taxon>
        <taxon>Pseudonocardiales</taxon>
        <taxon>Pseudonocardiaceae</taxon>
        <taxon>Amycolatopsis</taxon>
    </lineage>
</organism>
<evidence type="ECO:0000313" key="3">
    <source>
        <dbReference type="Proteomes" id="UP001229651"/>
    </source>
</evidence>
<feature type="region of interest" description="Disordered" evidence="1">
    <location>
        <begin position="90"/>
        <end position="152"/>
    </location>
</feature>
<dbReference type="EMBL" id="JAUSUT010000001">
    <property type="protein sequence ID" value="MDQ0376130.1"/>
    <property type="molecule type" value="Genomic_DNA"/>
</dbReference>